<dbReference type="PANTHER" id="PTHR30627">
    <property type="entry name" value="PEPTIDOGLYCAN D,D-TRANSPEPTIDASE"/>
    <property type="match status" value="1"/>
</dbReference>
<sequence length="594" mass="61797">MRTMWVAVLFVLSIFGAQLVRVQAFDASGVQLAALNKRLNSVVVPALRGRIVDTKGTVLAASVERRTITVNQNAVATYERVIEGKRVKVGVVGAAERLAPLLGMTADELVKKLMGTSGYQVIAKGVSPLVWREISAMGIPGILSEVTFEREYPSGMTGAPIVGFLGDDGSVAGGVEQMMQAQLAGTPGKEIYEQARDGKVIPWAQRLSQPAVDGQDVRLTIDADIQWFAQNTIGNLVHAMGAKSGTIVVMEAKTGKLRAVAPYPSFDPTDLAHTKASALGNKAFQEVYEPGSTAKVITIAAALEENVVEPMTGVIVPNRLRRADTTFKDAHDHPTLNLTVAGVLAKSSNIGTILATESMPAATLEAYQRSFGLGTKSGIGYPAESAGLLRPAAIQTGSERYTTMFGQGMSVTAVQAAGVFQTIANGGVRVPPSLIEGTVAEDGTFAASTAPQGVRAVSQQTSTEVSQMLEEVVGPGGTARHVAIPGYRIAGKTGTANRVADSGAGYSGYTTSFIGYAPAEDPQFVVAVTLQNPTAGVPSGGSQCGPAFKDVMTYVLQAYQVPPTGAASAEVPLVPAEPLVPGAPGVISDRKSTG</sequence>
<dbReference type="InterPro" id="IPR012338">
    <property type="entry name" value="Beta-lactam/transpept-like"/>
</dbReference>
<comment type="similarity">
    <text evidence="2">Belongs to the transpeptidase family.</text>
</comment>
<dbReference type="InterPro" id="IPR050515">
    <property type="entry name" value="Beta-lactam/transpept"/>
</dbReference>
<keyword evidence="3" id="KW-0472">Membrane</keyword>
<evidence type="ECO:0000313" key="9">
    <source>
        <dbReference type="Proteomes" id="UP000718281"/>
    </source>
</evidence>
<evidence type="ECO:0000313" key="10">
    <source>
        <dbReference type="Proteomes" id="UP000726105"/>
    </source>
</evidence>
<dbReference type="EMBL" id="JADKGK010000026">
    <property type="protein sequence ID" value="MBL0005384.1"/>
    <property type="molecule type" value="Genomic_DNA"/>
</dbReference>
<evidence type="ECO:0000256" key="3">
    <source>
        <dbReference type="ARBA" id="ARBA00023136"/>
    </source>
</evidence>
<dbReference type="AlphaFoldDB" id="A0A935IIX3"/>
<dbReference type="InterPro" id="IPR005311">
    <property type="entry name" value="PBP_dimer"/>
</dbReference>
<dbReference type="Pfam" id="PF00905">
    <property type="entry name" value="Transpeptidase"/>
    <property type="match status" value="1"/>
</dbReference>
<dbReference type="Pfam" id="PF03717">
    <property type="entry name" value="PBP_dimer"/>
    <property type="match status" value="1"/>
</dbReference>
<reference evidence="9 10" key="1">
    <citation type="submission" date="2020-10" db="EMBL/GenBank/DDBJ databases">
        <title>Connecting structure to function with the recovery of over 1000 high-quality activated sludge metagenome-assembled genomes encoding full-length rRNA genes using long-read sequencing.</title>
        <authorList>
            <person name="Singleton C.M."/>
            <person name="Petriglieri F."/>
            <person name="Kristensen J.M."/>
            <person name="Kirkegaard R.H."/>
            <person name="Michaelsen T.Y."/>
            <person name="Andersen M.H."/>
            <person name="Karst S.M."/>
            <person name="Dueholm M.S."/>
            <person name="Nielsen P.H."/>
            <person name="Albertsen M."/>
        </authorList>
    </citation>
    <scope>NUCLEOTIDE SEQUENCE [LARGE SCALE GENOMIC DNA]</scope>
    <source>
        <strain evidence="6">AalE_18-Q3-R2-46_BAT3C.188</strain>
        <strain evidence="7">Ega_18-Q3-R5-49_MAXAC.001</strain>
        <strain evidence="8">Ribe_18-Q3-R11-54_MAXAC.001</strain>
    </source>
</reference>
<dbReference type="GO" id="GO:0008658">
    <property type="term" value="F:penicillin binding"/>
    <property type="evidence" value="ECO:0007669"/>
    <property type="project" value="InterPro"/>
</dbReference>
<feature type="domain" description="Penicillin-binding protein dimerisation" evidence="5">
    <location>
        <begin position="44"/>
        <end position="201"/>
    </location>
</feature>
<gene>
    <name evidence="6" type="ORF">IPF40_06070</name>
    <name evidence="7" type="ORF">IPI13_07300</name>
    <name evidence="8" type="ORF">IPP00_15895</name>
</gene>
<dbReference type="SUPFAM" id="SSF56519">
    <property type="entry name" value="Penicillin binding protein dimerisation domain"/>
    <property type="match status" value="1"/>
</dbReference>
<evidence type="ECO:0000313" key="8">
    <source>
        <dbReference type="EMBL" id="MBL0005384.1"/>
    </source>
</evidence>
<dbReference type="PANTHER" id="PTHR30627:SF1">
    <property type="entry name" value="PEPTIDOGLYCAN D,D-TRANSPEPTIDASE FTSI"/>
    <property type="match status" value="1"/>
</dbReference>
<evidence type="ECO:0000259" key="5">
    <source>
        <dbReference type="Pfam" id="PF03717"/>
    </source>
</evidence>
<comment type="subcellular location">
    <subcellularLocation>
        <location evidence="1">Membrane</location>
    </subcellularLocation>
</comment>
<comment type="caution">
    <text evidence="7">The sequence shown here is derived from an EMBL/GenBank/DDBJ whole genome shotgun (WGS) entry which is preliminary data.</text>
</comment>
<evidence type="ECO:0000259" key="4">
    <source>
        <dbReference type="Pfam" id="PF00905"/>
    </source>
</evidence>
<accession>A0A935IIX3</accession>
<organism evidence="7 10">
    <name type="scientific">Candidatus Phosphoribacter hodrii</name>
    <dbReference type="NCBI Taxonomy" id="2953743"/>
    <lineage>
        <taxon>Bacteria</taxon>
        <taxon>Bacillati</taxon>
        <taxon>Actinomycetota</taxon>
        <taxon>Actinomycetes</taxon>
        <taxon>Micrococcales</taxon>
        <taxon>Dermatophilaceae</taxon>
        <taxon>Candidatus Phosphoribacter</taxon>
    </lineage>
</organism>
<dbReference type="Gene3D" id="3.90.1310.10">
    <property type="entry name" value="Penicillin-binding protein 2a (Domain 2)"/>
    <property type="match status" value="1"/>
</dbReference>
<dbReference type="Proteomes" id="UP000726105">
    <property type="component" value="Unassembled WGS sequence"/>
</dbReference>
<dbReference type="EMBL" id="JADJIB010000002">
    <property type="protein sequence ID" value="MBK7272970.1"/>
    <property type="molecule type" value="Genomic_DNA"/>
</dbReference>
<dbReference type="SUPFAM" id="SSF56601">
    <property type="entry name" value="beta-lactamase/transpeptidase-like"/>
    <property type="match status" value="1"/>
</dbReference>
<evidence type="ECO:0000256" key="1">
    <source>
        <dbReference type="ARBA" id="ARBA00004370"/>
    </source>
</evidence>
<feature type="domain" description="Penicillin-binding protein transpeptidase" evidence="4">
    <location>
        <begin position="245"/>
        <end position="552"/>
    </location>
</feature>
<dbReference type="Gene3D" id="3.30.450.330">
    <property type="match status" value="1"/>
</dbReference>
<dbReference type="Gene3D" id="3.40.710.10">
    <property type="entry name" value="DD-peptidase/beta-lactamase superfamily"/>
    <property type="match status" value="1"/>
</dbReference>
<dbReference type="Proteomes" id="UP000718281">
    <property type="component" value="Unassembled WGS sequence"/>
</dbReference>
<evidence type="ECO:0000256" key="2">
    <source>
        <dbReference type="ARBA" id="ARBA00007171"/>
    </source>
</evidence>
<evidence type="ECO:0000313" key="7">
    <source>
        <dbReference type="EMBL" id="MBK7272970.1"/>
    </source>
</evidence>
<proteinExistence type="inferred from homology"/>
<protein>
    <submittedName>
        <fullName evidence="7">Penicillin-binding protein 2</fullName>
    </submittedName>
</protein>
<dbReference type="InterPro" id="IPR001460">
    <property type="entry name" value="PCN-bd_Tpept"/>
</dbReference>
<name>A0A935IIX3_9MICO</name>
<dbReference type="Proteomes" id="UP000886632">
    <property type="component" value="Unassembled WGS sequence"/>
</dbReference>
<dbReference type="InterPro" id="IPR036138">
    <property type="entry name" value="PBP_dimer_sf"/>
</dbReference>
<evidence type="ECO:0000313" key="6">
    <source>
        <dbReference type="EMBL" id="MBK6300622.1"/>
    </source>
</evidence>
<dbReference type="EMBL" id="JADIXZ010000004">
    <property type="protein sequence ID" value="MBK6300622.1"/>
    <property type="molecule type" value="Genomic_DNA"/>
</dbReference>
<dbReference type="GO" id="GO:0071555">
    <property type="term" value="P:cell wall organization"/>
    <property type="evidence" value="ECO:0007669"/>
    <property type="project" value="TreeGrafter"/>
</dbReference>
<dbReference type="GO" id="GO:0005886">
    <property type="term" value="C:plasma membrane"/>
    <property type="evidence" value="ECO:0007669"/>
    <property type="project" value="TreeGrafter"/>
</dbReference>